<feature type="binding site" evidence="5">
    <location>
        <position position="71"/>
    </location>
    <ligand>
        <name>Mg(2+)</name>
        <dbReference type="ChEBI" id="CHEBI:18420"/>
        <label>2</label>
    </ligand>
</feature>
<organism evidence="6 7">
    <name type="scientific">Sneathiella chinensis</name>
    <dbReference type="NCBI Taxonomy" id="349750"/>
    <lineage>
        <taxon>Bacteria</taxon>
        <taxon>Pseudomonadati</taxon>
        <taxon>Pseudomonadota</taxon>
        <taxon>Alphaproteobacteria</taxon>
        <taxon>Sneathiellales</taxon>
        <taxon>Sneathiellaceae</taxon>
        <taxon>Sneathiella</taxon>
    </lineage>
</organism>
<name>A0ABQ5U7D9_9PROT</name>
<dbReference type="Proteomes" id="UP001161409">
    <property type="component" value="Unassembled WGS sequence"/>
</dbReference>
<keyword evidence="7" id="KW-1185">Reference proteome</keyword>
<dbReference type="Pfam" id="PF00719">
    <property type="entry name" value="Pyrophosphatase"/>
    <property type="match status" value="1"/>
</dbReference>
<evidence type="ECO:0000256" key="3">
    <source>
        <dbReference type="ARBA" id="ARBA00022801"/>
    </source>
</evidence>
<evidence type="ECO:0000256" key="5">
    <source>
        <dbReference type="HAMAP-Rule" id="MF_00209"/>
    </source>
</evidence>
<sequence length="177" mass="19629">MDISKISAGKDVPWDVNVIIEIPIGGVPVKYEVDKDSGAMFVDRFLHTAMFYPCNYGFIPHTLADDGDPTDMLVAGPIPVIPGAVLRARPVGVLIMEDEAGQDEKILGVPVDSLHPYYSNIQNYSDLRGVLLDQISHFFEHYKDLEANKWVKIVRWGDADEAAEMIKKSLTKDALIG</sequence>
<dbReference type="EMBL" id="BSNF01000008">
    <property type="protein sequence ID" value="GLQ07655.1"/>
    <property type="molecule type" value="Genomic_DNA"/>
</dbReference>
<keyword evidence="3 5" id="KW-0378">Hydrolase</keyword>
<feature type="binding site" evidence="5">
    <location>
        <position position="142"/>
    </location>
    <ligand>
        <name>substrate</name>
    </ligand>
</feature>
<feature type="binding site" evidence="5">
    <location>
        <position position="56"/>
    </location>
    <ligand>
        <name>substrate</name>
    </ligand>
</feature>
<comment type="cofactor">
    <cofactor evidence="1 5">
        <name>Mg(2+)</name>
        <dbReference type="ChEBI" id="CHEBI:18420"/>
    </cofactor>
</comment>
<dbReference type="InterPro" id="IPR036649">
    <property type="entry name" value="Pyrophosphatase_sf"/>
</dbReference>
<comment type="function">
    <text evidence="5">Catalyzes the hydrolysis of inorganic pyrophosphate (PPi) forming two phosphate ions.</text>
</comment>
<comment type="subcellular location">
    <subcellularLocation>
        <location evidence="5">Cytoplasm</location>
    </subcellularLocation>
</comment>
<dbReference type="RefSeq" id="WP_169561710.1">
    <property type="nucleotide sequence ID" value="NZ_BSNF01000008.1"/>
</dbReference>
<dbReference type="SUPFAM" id="SSF50324">
    <property type="entry name" value="Inorganic pyrophosphatase"/>
    <property type="match status" value="1"/>
</dbReference>
<protein>
    <recommendedName>
        <fullName evidence="5">Inorganic pyrophosphatase</fullName>
        <ecNumber evidence="5">3.6.1.1</ecNumber>
    </recommendedName>
    <alternativeName>
        <fullName evidence="5">Pyrophosphate phospho-hydrolase</fullName>
        <shortName evidence="5">PPase</shortName>
    </alternativeName>
</protein>
<evidence type="ECO:0000313" key="7">
    <source>
        <dbReference type="Proteomes" id="UP001161409"/>
    </source>
</evidence>
<feature type="binding site" evidence="5">
    <location>
        <position position="103"/>
    </location>
    <ligand>
        <name>Mg(2+)</name>
        <dbReference type="ChEBI" id="CHEBI:18420"/>
        <label>1</label>
    </ligand>
</feature>
<evidence type="ECO:0000256" key="2">
    <source>
        <dbReference type="ARBA" id="ARBA00022723"/>
    </source>
</evidence>
<keyword evidence="2 5" id="KW-0479">Metal-binding</keyword>
<dbReference type="PANTHER" id="PTHR10286">
    <property type="entry name" value="INORGANIC PYROPHOSPHATASE"/>
    <property type="match status" value="1"/>
</dbReference>
<proteinExistence type="inferred from homology"/>
<comment type="caution">
    <text evidence="6">The sequence shown here is derived from an EMBL/GenBank/DDBJ whole genome shotgun (WGS) entry which is preliminary data.</text>
</comment>
<dbReference type="EC" id="3.6.1.1" evidence="5"/>
<keyword evidence="5" id="KW-0963">Cytoplasm</keyword>
<comment type="catalytic activity">
    <reaction evidence="5">
        <text>diphosphate + H2O = 2 phosphate + H(+)</text>
        <dbReference type="Rhea" id="RHEA:24576"/>
        <dbReference type="ChEBI" id="CHEBI:15377"/>
        <dbReference type="ChEBI" id="CHEBI:15378"/>
        <dbReference type="ChEBI" id="CHEBI:33019"/>
        <dbReference type="ChEBI" id="CHEBI:43474"/>
        <dbReference type="EC" id="3.6.1.1"/>
    </reaction>
</comment>
<reference evidence="6" key="2">
    <citation type="submission" date="2023-01" db="EMBL/GenBank/DDBJ databases">
        <title>Draft genome sequence of Sneathiella chinensis strain NBRC 103408.</title>
        <authorList>
            <person name="Sun Q."/>
            <person name="Mori K."/>
        </authorList>
    </citation>
    <scope>NUCLEOTIDE SEQUENCE</scope>
    <source>
        <strain evidence="6">NBRC 103408</strain>
    </source>
</reference>
<keyword evidence="4 5" id="KW-0460">Magnesium</keyword>
<feature type="binding site" evidence="5">
    <location>
        <position position="30"/>
    </location>
    <ligand>
        <name>substrate</name>
    </ligand>
</feature>
<comment type="similarity">
    <text evidence="5">Belongs to the PPase family.</text>
</comment>
<evidence type="ECO:0000256" key="1">
    <source>
        <dbReference type="ARBA" id="ARBA00001946"/>
    </source>
</evidence>
<feature type="binding site" evidence="5">
    <location>
        <position position="66"/>
    </location>
    <ligand>
        <name>Mg(2+)</name>
        <dbReference type="ChEBI" id="CHEBI:18420"/>
        <label>1</label>
    </ligand>
</feature>
<comment type="subunit">
    <text evidence="5">Homohexamer.</text>
</comment>
<dbReference type="CDD" id="cd00412">
    <property type="entry name" value="pyrophosphatase"/>
    <property type="match status" value="1"/>
</dbReference>
<accession>A0ABQ5U7D9</accession>
<evidence type="ECO:0000256" key="4">
    <source>
        <dbReference type="ARBA" id="ARBA00022842"/>
    </source>
</evidence>
<gene>
    <name evidence="5 6" type="primary">ppa</name>
    <name evidence="6" type="ORF">GCM10007924_28760</name>
</gene>
<reference evidence="6" key="1">
    <citation type="journal article" date="2014" name="Int. J. Syst. Evol. Microbiol.">
        <title>Complete genome of a new Firmicutes species belonging to the dominant human colonic microbiota ('Ruminococcus bicirculans') reveals two chromosomes and a selective capacity to utilize plant glucans.</title>
        <authorList>
            <consortium name="NISC Comparative Sequencing Program"/>
            <person name="Wegmann U."/>
            <person name="Louis P."/>
            <person name="Goesmann A."/>
            <person name="Henrissat B."/>
            <person name="Duncan S.H."/>
            <person name="Flint H.J."/>
        </authorList>
    </citation>
    <scope>NUCLEOTIDE SEQUENCE</scope>
    <source>
        <strain evidence="6">NBRC 103408</strain>
    </source>
</reference>
<dbReference type="InterPro" id="IPR008162">
    <property type="entry name" value="Pyrophosphatase"/>
</dbReference>
<dbReference type="Gene3D" id="3.90.80.10">
    <property type="entry name" value="Inorganic pyrophosphatase"/>
    <property type="match status" value="1"/>
</dbReference>
<feature type="binding site" evidence="5">
    <location>
        <position position="44"/>
    </location>
    <ligand>
        <name>substrate</name>
    </ligand>
</feature>
<evidence type="ECO:0000313" key="6">
    <source>
        <dbReference type="EMBL" id="GLQ07655.1"/>
    </source>
</evidence>
<dbReference type="HAMAP" id="MF_00209">
    <property type="entry name" value="Inorganic_PPase"/>
    <property type="match status" value="1"/>
</dbReference>
<feature type="binding site" evidence="5">
    <location>
        <position position="71"/>
    </location>
    <ligand>
        <name>Mg(2+)</name>
        <dbReference type="ChEBI" id="CHEBI:18420"/>
        <label>1</label>
    </ligand>
</feature>
<dbReference type="NCBIfam" id="NF002317">
    <property type="entry name" value="PRK01250.1"/>
    <property type="match status" value="1"/>
</dbReference>